<dbReference type="Proteomes" id="UP000077266">
    <property type="component" value="Unassembled WGS sequence"/>
</dbReference>
<protein>
    <submittedName>
        <fullName evidence="2">Uncharacterized protein</fullName>
    </submittedName>
</protein>
<feature type="region of interest" description="Disordered" evidence="1">
    <location>
        <begin position="368"/>
        <end position="401"/>
    </location>
</feature>
<feature type="region of interest" description="Disordered" evidence="1">
    <location>
        <begin position="21"/>
        <end position="80"/>
    </location>
</feature>
<evidence type="ECO:0000256" key="1">
    <source>
        <dbReference type="SAM" id="MobiDB-lite"/>
    </source>
</evidence>
<accession>A0A166NBG2</accession>
<feature type="compositionally biased region" description="Basic and acidic residues" evidence="1">
    <location>
        <begin position="21"/>
        <end position="35"/>
    </location>
</feature>
<dbReference type="EMBL" id="KV426711">
    <property type="protein sequence ID" value="KZV78970.1"/>
    <property type="molecule type" value="Genomic_DNA"/>
</dbReference>
<sequence length="401" mass="46153">MATAHLEQIARVDWMHLGDEHVVEHEHDADSEPDRVSPLTTPSPPPSSASPANPAHTPSAPPSPETSFDNTRPLWGGVPESQGILDEDVYRRRPGLSGWIYNDLNLANQMISAAYTAAMCGFRLRGHPVRRLNCHWNRPLDHDVKPHGYNKRGDLAPQIAHIKFDILLDKDHFSFRERMLAHGVLDKIWLLHSRSERVDDALDREMWFLSLADRRDMGAILNDHMLDDLRLVMCALDPRKKVIYGRTRDSNPAPRLMQPLDADIFPHDAPGSDDDDTDNEHNGIRAIPFTLSPWEQHTQYLHECMRRVRRMEKQAVQYEDFANQAQIRVNEIMNRLERANTLHDTIMRGIQAERGPLDLLDSQRQFAFAGRQRRRDEENEREFEREATAENRPPTPPADID</sequence>
<evidence type="ECO:0000313" key="2">
    <source>
        <dbReference type="EMBL" id="KZV78970.1"/>
    </source>
</evidence>
<dbReference type="OrthoDB" id="10599250at2759"/>
<reference evidence="2 3" key="1">
    <citation type="journal article" date="2016" name="Mol. Biol. Evol.">
        <title>Comparative Genomics of Early-Diverging Mushroom-Forming Fungi Provides Insights into the Origins of Lignocellulose Decay Capabilities.</title>
        <authorList>
            <person name="Nagy L.G."/>
            <person name="Riley R."/>
            <person name="Tritt A."/>
            <person name="Adam C."/>
            <person name="Daum C."/>
            <person name="Floudas D."/>
            <person name="Sun H."/>
            <person name="Yadav J.S."/>
            <person name="Pangilinan J."/>
            <person name="Larsson K.H."/>
            <person name="Matsuura K."/>
            <person name="Barry K."/>
            <person name="Labutti K."/>
            <person name="Kuo R."/>
            <person name="Ohm R.A."/>
            <person name="Bhattacharya S.S."/>
            <person name="Shirouzu T."/>
            <person name="Yoshinaga Y."/>
            <person name="Martin F.M."/>
            <person name="Grigoriev I.V."/>
            <person name="Hibbett D.S."/>
        </authorList>
    </citation>
    <scope>NUCLEOTIDE SEQUENCE [LARGE SCALE GENOMIC DNA]</scope>
    <source>
        <strain evidence="2 3">HHB12029</strain>
    </source>
</reference>
<proteinExistence type="predicted"/>
<evidence type="ECO:0000313" key="3">
    <source>
        <dbReference type="Proteomes" id="UP000077266"/>
    </source>
</evidence>
<dbReference type="AlphaFoldDB" id="A0A166NBG2"/>
<gene>
    <name evidence="2" type="ORF">EXIGLDRAFT_708015</name>
</gene>
<name>A0A166NBG2_EXIGL</name>
<feature type="compositionally biased region" description="Basic and acidic residues" evidence="1">
    <location>
        <begin position="374"/>
        <end position="389"/>
    </location>
</feature>
<dbReference type="InParanoid" id="A0A166NBG2"/>
<organism evidence="2 3">
    <name type="scientific">Exidia glandulosa HHB12029</name>
    <dbReference type="NCBI Taxonomy" id="1314781"/>
    <lineage>
        <taxon>Eukaryota</taxon>
        <taxon>Fungi</taxon>
        <taxon>Dikarya</taxon>
        <taxon>Basidiomycota</taxon>
        <taxon>Agaricomycotina</taxon>
        <taxon>Agaricomycetes</taxon>
        <taxon>Auriculariales</taxon>
        <taxon>Exidiaceae</taxon>
        <taxon>Exidia</taxon>
    </lineage>
</organism>
<keyword evidence="3" id="KW-1185">Reference proteome</keyword>
<feature type="compositionally biased region" description="Low complexity" evidence="1">
    <location>
        <begin position="49"/>
        <end position="58"/>
    </location>
</feature>